<evidence type="ECO:0000313" key="2">
    <source>
        <dbReference type="Proteomes" id="UP001139981"/>
    </source>
</evidence>
<organism evidence="1 2">
    <name type="scientific">Coemansia aciculifera</name>
    <dbReference type="NCBI Taxonomy" id="417176"/>
    <lineage>
        <taxon>Eukaryota</taxon>
        <taxon>Fungi</taxon>
        <taxon>Fungi incertae sedis</taxon>
        <taxon>Zoopagomycota</taxon>
        <taxon>Kickxellomycotina</taxon>
        <taxon>Kickxellomycetes</taxon>
        <taxon>Kickxellales</taxon>
        <taxon>Kickxellaceae</taxon>
        <taxon>Coemansia</taxon>
    </lineage>
</organism>
<reference evidence="1" key="1">
    <citation type="submission" date="2022-07" db="EMBL/GenBank/DDBJ databases">
        <title>Phylogenomic reconstructions and comparative analyses of Kickxellomycotina fungi.</title>
        <authorList>
            <person name="Reynolds N.K."/>
            <person name="Stajich J.E."/>
            <person name="Barry K."/>
            <person name="Grigoriev I.V."/>
            <person name="Crous P."/>
            <person name="Smith M.E."/>
        </authorList>
    </citation>
    <scope>NUCLEOTIDE SEQUENCE</scope>
    <source>
        <strain evidence="1">CBS 190363</strain>
    </source>
</reference>
<sequence>MATSLKLAQDASRLVKVQYEQLSVTLSIRVTMAQQSFFAETRQLVNGDGDIDAALQYANPVLEGSLYCGARGHYCLETIGAAAVPKDEDDKME</sequence>
<evidence type="ECO:0000313" key="1">
    <source>
        <dbReference type="EMBL" id="KAJ2890452.1"/>
    </source>
</evidence>
<comment type="caution">
    <text evidence="1">The sequence shown here is derived from an EMBL/GenBank/DDBJ whole genome shotgun (WGS) entry which is preliminary data.</text>
</comment>
<gene>
    <name evidence="1" type="ORF">IWW38_004121</name>
</gene>
<protein>
    <submittedName>
        <fullName evidence="1">Uncharacterized protein</fullName>
    </submittedName>
</protein>
<feature type="non-terminal residue" evidence="1">
    <location>
        <position position="93"/>
    </location>
</feature>
<dbReference type="EMBL" id="JANBVB010001350">
    <property type="protein sequence ID" value="KAJ2890452.1"/>
    <property type="molecule type" value="Genomic_DNA"/>
</dbReference>
<name>A0ACC1LZT6_9FUNG</name>
<proteinExistence type="predicted"/>
<keyword evidence="2" id="KW-1185">Reference proteome</keyword>
<accession>A0ACC1LZT6</accession>
<dbReference type="Proteomes" id="UP001139981">
    <property type="component" value="Unassembled WGS sequence"/>
</dbReference>